<dbReference type="SMART" id="SM00342">
    <property type="entry name" value="HTH_ARAC"/>
    <property type="match status" value="1"/>
</dbReference>
<dbReference type="InterPro" id="IPR020449">
    <property type="entry name" value="Tscrpt_reg_AraC-type_HTH"/>
</dbReference>
<dbReference type="RefSeq" id="WP_377801090.1">
    <property type="nucleotide sequence ID" value="NZ_JBHSLW010000052.1"/>
</dbReference>
<proteinExistence type="predicted"/>
<dbReference type="InterPro" id="IPR050204">
    <property type="entry name" value="AraC_XylS_family_regulators"/>
</dbReference>
<protein>
    <submittedName>
        <fullName evidence="5">Helix-turn-helix domain-containing protein</fullName>
    </submittedName>
</protein>
<dbReference type="InterPro" id="IPR018062">
    <property type="entry name" value="HTH_AraC-typ_CS"/>
</dbReference>
<reference evidence="6" key="1">
    <citation type="journal article" date="2019" name="Int. J. Syst. Evol. Microbiol.">
        <title>The Global Catalogue of Microorganisms (GCM) 10K type strain sequencing project: providing services to taxonomists for standard genome sequencing and annotation.</title>
        <authorList>
            <consortium name="The Broad Institute Genomics Platform"/>
            <consortium name="The Broad Institute Genome Sequencing Center for Infectious Disease"/>
            <person name="Wu L."/>
            <person name="Ma J."/>
        </authorList>
    </citation>
    <scope>NUCLEOTIDE SEQUENCE [LARGE SCALE GENOMIC DNA]</scope>
    <source>
        <strain evidence="6">NCAIM B.01391</strain>
    </source>
</reference>
<keyword evidence="1" id="KW-0805">Transcription regulation</keyword>
<evidence type="ECO:0000256" key="2">
    <source>
        <dbReference type="ARBA" id="ARBA00023125"/>
    </source>
</evidence>
<comment type="caution">
    <text evidence="5">The sequence shown here is derived from an EMBL/GenBank/DDBJ whole genome shotgun (WGS) entry which is preliminary data.</text>
</comment>
<feature type="domain" description="HTH araC/xylS-type" evidence="4">
    <location>
        <begin position="185"/>
        <end position="283"/>
    </location>
</feature>
<organism evidence="5 6">
    <name type="scientific">Bosea eneae</name>
    <dbReference type="NCBI Taxonomy" id="151454"/>
    <lineage>
        <taxon>Bacteria</taxon>
        <taxon>Pseudomonadati</taxon>
        <taxon>Pseudomonadota</taxon>
        <taxon>Alphaproteobacteria</taxon>
        <taxon>Hyphomicrobiales</taxon>
        <taxon>Boseaceae</taxon>
        <taxon>Bosea</taxon>
    </lineage>
</organism>
<evidence type="ECO:0000256" key="3">
    <source>
        <dbReference type="ARBA" id="ARBA00023163"/>
    </source>
</evidence>
<dbReference type="Pfam" id="PF12833">
    <property type="entry name" value="HTH_18"/>
    <property type="match status" value="1"/>
</dbReference>
<dbReference type="SUPFAM" id="SSF46689">
    <property type="entry name" value="Homeodomain-like"/>
    <property type="match status" value="2"/>
</dbReference>
<dbReference type="InterPro" id="IPR018060">
    <property type="entry name" value="HTH_AraC"/>
</dbReference>
<dbReference type="EMBL" id="JBHSLW010000052">
    <property type="protein sequence ID" value="MFC5422866.1"/>
    <property type="molecule type" value="Genomic_DNA"/>
</dbReference>
<evidence type="ECO:0000256" key="1">
    <source>
        <dbReference type="ARBA" id="ARBA00023015"/>
    </source>
</evidence>
<evidence type="ECO:0000313" key="5">
    <source>
        <dbReference type="EMBL" id="MFC5422866.1"/>
    </source>
</evidence>
<dbReference type="PANTHER" id="PTHR46796:SF14">
    <property type="entry name" value="TRANSCRIPTIONAL REGULATORY PROTEIN"/>
    <property type="match status" value="1"/>
</dbReference>
<dbReference type="InterPro" id="IPR009057">
    <property type="entry name" value="Homeodomain-like_sf"/>
</dbReference>
<gene>
    <name evidence="5" type="ORF">ACFPOB_25235</name>
</gene>
<dbReference type="PANTHER" id="PTHR46796">
    <property type="entry name" value="HTH-TYPE TRANSCRIPTIONAL ACTIVATOR RHAS-RELATED"/>
    <property type="match status" value="1"/>
</dbReference>
<dbReference type="PROSITE" id="PS00041">
    <property type="entry name" value="HTH_ARAC_FAMILY_1"/>
    <property type="match status" value="1"/>
</dbReference>
<dbReference type="PROSITE" id="PS01124">
    <property type="entry name" value="HTH_ARAC_FAMILY_2"/>
    <property type="match status" value="1"/>
</dbReference>
<keyword evidence="3" id="KW-0804">Transcription</keyword>
<keyword evidence="2" id="KW-0238">DNA-binding</keyword>
<name>A0ABW0IX02_9HYPH</name>
<sequence length="286" mass="31761">MNDDAYRHVPKELRTAGTDGVGIIRLRQPEGFYTRPAADEFTLQLVADDNRPHRARVDHGTKFDCRTRPGALCLAPSRADLGYSVDGDLAIMVVFLGRDRIRSVIEARSARRWQDDFGGLHAKLFRHDAVRHLLRDLWVEASRGSPHGALYADSAVETIVLGLLSASGVQLAPAPEGGLAPWALRRVLEYLEDRIDQDTSLSELASVVGFSSNHFCTAFRRSTGVPPHRWLTRRRVERAKAMLLDPLLSVTEVALACGFSSSAHFATTFRKHVGASPSAWRRERLS</sequence>
<dbReference type="Proteomes" id="UP001596053">
    <property type="component" value="Unassembled WGS sequence"/>
</dbReference>
<keyword evidence="6" id="KW-1185">Reference proteome</keyword>
<accession>A0ABW0IX02</accession>
<dbReference type="PRINTS" id="PR00032">
    <property type="entry name" value="HTHARAC"/>
</dbReference>
<evidence type="ECO:0000313" key="6">
    <source>
        <dbReference type="Proteomes" id="UP001596053"/>
    </source>
</evidence>
<dbReference type="Gene3D" id="1.10.10.60">
    <property type="entry name" value="Homeodomain-like"/>
    <property type="match status" value="2"/>
</dbReference>
<evidence type="ECO:0000259" key="4">
    <source>
        <dbReference type="PROSITE" id="PS01124"/>
    </source>
</evidence>